<feature type="domain" description="Cardiolipin synthase N-terminal" evidence="7">
    <location>
        <begin position="35"/>
        <end position="70"/>
    </location>
</feature>
<evidence type="ECO:0000256" key="6">
    <source>
        <dbReference type="SAM" id="Phobius"/>
    </source>
</evidence>
<keyword evidence="5 6" id="KW-0472">Membrane</keyword>
<name>A0ABV4UM00_9MICC</name>
<evidence type="ECO:0000256" key="5">
    <source>
        <dbReference type="ARBA" id="ARBA00023136"/>
    </source>
</evidence>
<dbReference type="InterPro" id="IPR027379">
    <property type="entry name" value="CLS_N"/>
</dbReference>
<reference evidence="8 9" key="1">
    <citation type="submission" date="2024-09" db="EMBL/GenBank/DDBJ databases">
        <authorList>
            <person name="Salinas-Garcia M.A."/>
            <person name="Prieme A."/>
        </authorList>
    </citation>
    <scope>NUCLEOTIDE SEQUENCE [LARGE SCALE GENOMIC DNA]</scope>
    <source>
        <strain evidence="8 9">DSM 21081</strain>
    </source>
</reference>
<protein>
    <submittedName>
        <fullName evidence="8">PLDc N-terminal domain-containing protein</fullName>
    </submittedName>
</protein>
<comment type="caution">
    <text evidence="8">The sequence shown here is derived from an EMBL/GenBank/DDBJ whole genome shotgun (WGS) entry which is preliminary data.</text>
</comment>
<sequence length="73" mass="8015">MNAKQKWNDLSKPQKTRIIVLSAVQVALQSAALKDLVNRPAHLVRGPKTAWVAATFVNFAGPIAYFLVGRRTA</sequence>
<evidence type="ECO:0000313" key="9">
    <source>
        <dbReference type="Proteomes" id="UP001575652"/>
    </source>
</evidence>
<evidence type="ECO:0000259" key="7">
    <source>
        <dbReference type="Pfam" id="PF13396"/>
    </source>
</evidence>
<organism evidence="8 9">
    <name type="scientific">Arthrobacter halodurans</name>
    <dbReference type="NCBI Taxonomy" id="516699"/>
    <lineage>
        <taxon>Bacteria</taxon>
        <taxon>Bacillati</taxon>
        <taxon>Actinomycetota</taxon>
        <taxon>Actinomycetes</taxon>
        <taxon>Micrococcales</taxon>
        <taxon>Micrococcaceae</taxon>
        <taxon>Arthrobacter</taxon>
    </lineage>
</organism>
<feature type="transmembrane region" description="Helical" evidence="6">
    <location>
        <begin position="49"/>
        <end position="68"/>
    </location>
</feature>
<evidence type="ECO:0000313" key="8">
    <source>
        <dbReference type="EMBL" id="MFB0834674.1"/>
    </source>
</evidence>
<evidence type="ECO:0000256" key="1">
    <source>
        <dbReference type="ARBA" id="ARBA00004651"/>
    </source>
</evidence>
<dbReference type="EMBL" id="JBHDLJ010000005">
    <property type="protein sequence ID" value="MFB0834674.1"/>
    <property type="molecule type" value="Genomic_DNA"/>
</dbReference>
<dbReference type="Pfam" id="PF13396">
    <property type="entry name" value="PLDc_N"/>
    <property type="match status" value="1"/>
</dbReference>
<keyword evidence="3 6" id="KW-0812">Transmembrane</keyword>
<keyword evidence="9" id="KW-1185">Reference proteome</keyword>
<evidence type="ECO:0000256" key="2">
    <source>
        <dbReference type="ARBA" id="ARBA00022475"/>
    </source>
</evidence>
<evidence type="ECO:0000256" key="3">
    <source>
        <dbReference type="ARBA" id="ARBA00022692"/>
    </source>
</evidence>
<dbReference type="Proteomes" id="UP001575652">
    <property type="component" value="Unassembled WGS sequence"/>
</dbReference>
<proteinExistence type="predicted"/>
<evidence type="ECO:0000256" key="4">
    <source>
        <dbReference type="ARBA" id="ARBA00022989"/>
    </source>
</evidence>
<keyword evidence="2" id="KW-1003">Cell membrane</keyword>
<dbReference type="RefSeq" id="WP_373971843.1">
    <property type="nucleotide sequence ID" value="NZ_JBHDLJ010000005.1"/>
</dbReference>
<comment type="subcellular location">
    <subcellularLocation>
        <location evidence="1">Cell membrane</location>
        <topology evidence="1">Multi-pass membrane protein</topology>
    </subcellularLocation>
</comment>
<gene>
    <name evidence="8" type="ORF">ACETWP_08750</name>
</gene>
<keyword evidence="4 6" id="KW-1133">Transmembrane helix</keyword>
<accession>A0ABV4UM00</accession>